<protein>
    <submittedName>
        <fullName evidence="1">Uncharacterized protein</fullName>
    </submittedName>
</protein>
<comment type="caution">
    <text evidence="1">The sequence shown here is derived from an EMBL/GenBank/DDBJ whole genome shotgun (WGS) entry which is preliminary data.</text>
</comment>
<dbReference type="RefSeq" id="WP_182889719.1">
    <property type="nucleotide sequence ID" value="NZ_JACGZW010000002.1"/>
</dbReference>
<evidence type="ECO:0000313" key="2">
    <source>
        <dbReference type="Proteomes" id="UP000526734"/>
    </source>
</evidence>
<evidence type="ECO:0000313" key="1">
    <source>
        <dbReference type="EMBL" id="MBB1152506.1"/>
    </source>
</evidence>
<dbReference type="EMBL" id="JACGZW010000002">
    <property type="protein sequence ID" value="MBB1152506.1"/>
    <property type="molecule type" value="Genomic_DNA"/>
</dbReference>
<keyword evidence="2" id="KW-1185">Reference proteome</keyword>
<reference evidence="1 2" key="1">
    <citation type="submission" date="2020-08" db="EMBL/GenBank/DDBJ databases">
        <title>Amycolatopsis sp. nov. DR6-1 isolated from Dendrobium heterocarpum.</title>
        <authorList>
            <person name="Tedsree N."/>
            <person name="Kuncharoen N."/>
            <person name="Likhitwitayawuid K."/>
            <person name="Tanasupawat S."/>
        </authorList>
    </citation>
    <scope>NUCLEOTIDE SEQUENCE [LARGE SCALE GENOMIC DNA]</scope>
    <source>
        <strain evidence="1 2">DR6-1</strain>
    </source>
</reference>
<accession>A0A7W3VT04</accession>
<dbReference type="AlphaFoldDB" id="A0A7W3VT04"/>
<proteinExistence type="predicted"/>
<name>A0A7W3VT04_9PSEU</name>
<dbReference type="Proteomes" id="UP000526734">
    <property type="component" value="Unassembled WGS sequence"/>
</dbReference>
<sequence>MTPSTEVPPGSNTEQRAAELLMITWVANELGIALRPQPIETSTGARVEVDDVDDGRTVLVEAWAHQGPPKAAQ</sequence>
<gene>
    <name evidence="1" type="ORF">H4281_05145</name>
</gene>
<organism evidence="1 2">
    <name type="scientific">Amycolatopsis dendrobii</name>
    <dbReference type="NCBI Taxonomy" id="2760662"/>
    <lineage>
        <taxon>Bacteria</taxon>
        <taxon>Bacillati</taxon>
        <taxon>Actinomycetota</taxon>
        <taxon>Actinomycetes</taxon>
        <taxon>Pseudonocardiales</taxon>
        <taxon>Pseudonocardiaceae</taxon>
        <taxon>Amycolatopsis</taxon>
    </lineage>
</organism>